<evidence type="ECO:0000256" key="1">
    <source>
        <dbReference type="ARBA" id="ARBA00008056"/>
    </source>
</evidence>
<protein>
    <recommendedName>
        <fullName evidence="5">Fe2OG dioxygenase domain-containing protein</fullName>
    </recommendedName>
</protein>
<evidence type="ECO:0000256" key="2">
    <source>
        <dbReference type="SAM" id="MobiDB-lite"/>
    </source>
</evidence>
<dbReference type="Proteomes" id="UP000250140">
    <property type="component" value="Unassembled WGS sequence"/>
</dbReference>
<evidence type="ECO:0008006" key="5">
    <source>
        <dbReference type="Google" id="ProtNLM"/>
    </source>
</evidence>
<dbReference type="PANTHER" id="PTHR47990">
    <property type="entry name" value="2-OXOGLUTARATE (2OG) AND FE(II)-DEPENDENT OXYGENASE SUPERFAMILY PROTEIN-RELATED"/>
    <property type="match status" value="1"/>
</dbReference>
<dbReference type="EMBL" id="KV749273">
    <property type="protein sequence ID" value="OCL10281.1"/>
    <property type="molecule type" value="Genomic_DNA"/>
</dbReference>
<dbReference type="SUPFAM" id="SSF51197">
    <property type="entry name" value="Clavaminate synthase-like"/>
    <property type="match status" value="1"/>
</dbReference>
<dbReference type="Gene3D" id="2.60.120.330">
    <property type="entry name" value="B-lactam Antibiotic, Isopenicillin N Synthase, Chain"/>
    <property type="match status" value="1"/>
</dbReference>
<evidence type="ECO:0000313" key="3">
    <source>
        <dbReference type="EMBL" id="OCL10281.1"/>
    </source>
</evidence>
<name>A0A8E2F4H2_9PEZI</name>
<proteinExistence type="inferred from homology"/>
<dbReference type="AlphaFoldDB" id="A0A8E2F4H2"/>
<evidence type="ECO:0000313" key="4">
    <source>
        <dbReference type="Proteomes" id="UP000250140"/>
    </source>
</evidence>
<dbReference type="OrthoDB" id="288590at2759"/>
<comment type="similarity">
    <text evidence="1">Belongs to the iron/ascorbate-dependent oxidoreductase family.</text>
</comment>
<dbReference type="InterPro" id="IPR050231">
    <property type="entry name" value="Iron_ascorbate_oxido_reductase"/>
</dbReference>
<keyword evidence="4" id="KW-1185">Reference proteome</keyword>
<organism evidence="3 4">
    <name type="scientific">Glonium stellatum</name>
    <dbReference type="NCBI Taxonomy" id="574774"/>
    <lineage>
        <taxon>Eukaryota</taxon>
        <taxon>Fungi</taxon>
        <taxon>Dikarya</taxon>
        <taxon>Ascomycota</taxon>
        <taxon>Pezizomycotina</taxon>
        <taxon>Dothideomycetes</taxon>
        <taxon>Pleosporomycetidae</taxon>
        <taxon>Gloniales</taxon>
        <taxon>Gloniaceae</taxon>
        <taxon>Glonium</taxon>
    </lineage>
</organism>
<reference evidence="3 4" key="1">
    <citation type="journal article" date="2016" name="Nat. Commun.">
        <title>Ectomycorrhizal ecology is imprinted in the genome of the dominant symbiotic fungus Cenococcum geophilum.</title>
        <authorList>
            <consortium name="DOE Joint Genome Institute"/>
            <person name="Peter M."/>
            <person name="Kohler A."/>
            <person name="Ohm R.A."/>
            <person name="Kuo A."/>
            <person name="Krutzmann J."/>
            <person name="Morin E."/>
            <person name="Arend M."/>
            <person name="Barry K.W."/>
            <person name="Binder M."/>
            <person name="Choi C."/>
            <person name="Clum A."/>
            <person name="Copeland A."/>
            <person name="Grisel N."/>
            <person name="Haridas S."/>
            <person name="Kipfer T."/>
            <person name="LaButti K."/>
            <person name="Lindquist E."/>
            <person name="Lipzen A."/>
            <person name="Maire R."/>
            <person name="Meier B."/>
            <person name="Mihaltcheva S."/>
            <person name="Molinier V."/>
            <person name="Murat C."/>
            <person name="Poggeler S."/>
            <person name="Quandt C.A."/>
            <person name="Sperisen C."/>
            <person name="Tritt A."/>
            <person name="Tisserant E."/>
            <person name="Crous P.W."/>
            <person name="Henrissat B."/>
            <person name="Nehls U."/>
            <person name="Egli S."/>
            <person name="Spatafora J.W."/>
            <person name="Grigoriev I.V."/>
            <person name="Martin F.M."/>
        </authorList>
    </citation>
    <scope>NUCLEOTIDE SEQUENCE [LARGE SCALE GENOMIC DNA]</scope>
    <source>
        <strain evidence="3 4">CBS 207.34</strain>
    </source>
</reference>
<gene>
    <name evidence="3" type="ORF">AOQ84DRAFT_289568</name>
</gene>
<accession>A0A8E2F4H2</accession>
<dbReference type="InterPro" id="IPR027443">
    <property type="entry name" value="IPNS-like_sf"/>
</dbReference>
<feature type="region of interest" description="Disordered" evidence="2">
    <location>
        <begin position="274"/>
        <end position="293"/>
    </location>
</feature>
<sequence>MATETSQQPSHHAPLLSRIISHLRPKSKAQIQDFPIDPRPPLRPYSLPLVLSQHTPNLAFQGWTTVSFPVPSSECPSQHPVHRGFENLFESSKAFFDQPFEEKEKWKTKLGSEEGWSRVEGEKEFITIRTIEGTPEILRDAAKQCWAAAGDLMDAMLGRVSESLDMDGGEGEGGLRQFVGPCKRLGEMKRDRTPTMLRLFRYEGDESKIVAEPHSDLGLLSMVMGATPGLEVWDIPSKSWFPIEKTYQQPSASLLVGRQLERLTNFRYRAGGHQVRSYGVPTSPPPSQPSDPKKHNYRYSIVFVLRAHSPVAIDTDALTTPVTGDFHTPIKGITAGQMFEQIRGAHFNINTNLEERDKQKRLLIESRQKAAAAKGSG</sequence>